<dbReference type="InterPro" id="IPR002182">
    <property type="entry name" value="NB-ARC"/>
</dbReference>
<organism evidence="3 4">
    <name type="scientific">Streptomyces iakyrus</name>
    <dbReference type="NCBI Taxonomy" id="68219"/>
    <lineage>
        <taxon>Bacteria</taxon>
        <taxon>Bacillati</taxon>
        <taxon>Actinomycetota</taxon>
        <taxon>Actinomycetes</taxon>
        <taxon>Kitasatosporales</taxon>
        <taxon>Streptomycetaceae</taxon>
        <taxon>Streptomyces</taxon>
    </lineage>
</organism>
<dbReference type="SUPFAM" id="SSF52540">
    <property type="entry name" value="P-loop containing nucleoside triphosphate hydrolases"/>
    <property type="match status" value="1"/>
</dbReference>
<dbReference type="RefSeq" id="WP_402073325.1">
    <property type="nucleotide sequence ID" value="NZ_JBIVGG010000009.1"/>
</dbReference>
<name>A0ABW8FHA9_9ACTN</name>
<feature type="region of interest" description="Disordered" evidence="1">
    <location>
        <begin position="1"/>
        <end position="23"/>
    </location>
</feature>
<dbReference type="InterPro" id="IPR027417">
    <property type="entry name" value="P-loop_NTPase"/>
</dbReference>
<accession>A0ABW8FHA9</accession>
<comment type="caution">
    <text evidence="3">The sequence shown here is derived from an EMBL/GenBank/DDBJ whole genome shotgun (WGS) entry which is preliminary data.</text>
</comment>
<dbReference type="Gene3D" id="3.40.50.300">
    <property type="entry name" value="P-loop containing nucleotide triphosphate hydrolases"/>
    <property type="match status" value="1"/>
</dbReference>
<dbReference type="Gene3D" id="1.25.40.10">
    <property type="entry name" value="Tetratricopeptide repeat domain"/>
    <property type="match status" value="4"/>
</dbReference>
<dbReference type="Pfam" id="PF13424">
    <property type="entry name" value="TPR_12"/>
    <property type="match status" value="5"/>
</dbReference>
<proteinExistence type="predicted"/>
<gene>
    <name evidence="3" type="ORF">ACIP2Z_21120</name>
</gene>
<dbReference type="PRINTS" id="PR00364">
    <property type="entry name" value="DISEASERSIST"/>
</dbReference>
<protein>
    <submittedName>
        <fullName evidence="3">Tetratricopeptide repeat protein</fullName>
    </submittedName>
</protein>
<evidence type="ECO:0000313" key="3">
    <source>
        <dbReference type="EMBL" id="MFJ4081444.1"/>
    </source>
</evidence>
<feature type="domain" description="NB-ARC" evidence="2">
    <location>
        <begin position="90"/>
        <end position="235"/>
    </location>
</feature>
<dbReference type="Pfam" id="PF13374">
    <property type="entry name" value="TPR_10"/>
    <property type="match status" value="2"/>
</dbReference>
<reference evidence="3 4" key="1">
    <citation type="submission" date="2024-10" db="EMBL/GenBank/DDBJ databases">
        <title>The Natural Products Discovery Center: Release of the First 8490 Sequenced Strains for Exploring Actinobacteria Biosynthetic Diversity.</title>
        <authorList>
            <person name="Kalkreuter E."/>
            <person name="Kautsar S.A."/>
            <person name="Yang D."/>
            <person name="Bader C.D."/>
            <person name="Teijaro C.N."/>
            <person name="Fluegel L."/>
            <person name="Davis C.M."/>
            <person name="Simpson J.R."/>
            <person name="Lauterbach L."/>
            <person name="Steele A.D."/>
            <person name="Gui C."/>
            <person name="Meng S."/>
            <person name="Li G."/>
            <person name="Viehrig K."/>
            <person name="Ye F."/>
            <person name="Su P."/>
            <person name="Kiefer A.F."/>
            <person name="Nichols A."/>
            <person name="Cepeda A.J."/>
            <person name="Yan W."/>
            <person name="Fan B."/>
            <person name="Jiang Y."/>
            <person name="Adhikari A."/>
            <person name="Zheng C.-J."/>
            <person name="Schuster L."/>
            <person name="Cowan T.M."/>
            <person name="Smanski M.J."/>
            <person name="Chevrette M.G."/>
            <person name="De Carvalho L.P.S."/>
            <person name="Shen B."/>
        </authorList>
    </citation>
    <scope>NUCLEOTIDE SEQUENCE [LARGE SCALE GENOMIC DNA]</scope>
    <source>
        <strain evidence="3 4">NPDC089932</strain>
    </source>
</reference>
<dbReference type="SMART" id="SM00028">
    <property type="entry name" value="TPR"/>
    <property type="match status" value="5"/>
</dbReference>
<evidence type="ECO:0000256" key="1">
    <source>
        <dbReference type="SAM" id="MobiDB-lite"/>
    </source>
</evidence>
<sequence length="1016" mass="109574">MTKSRKSAEESNGPTRPSVIASGERSIAIDTQGGPFLGVASSGDHTTIVHVPPHELRPPASVDAPPGVVRLPALQASFVGRARELALLDETLTGSGAAVVQAVHGLGGVGKSTLAAHWAGARREVDNPIWWITADSSGALAAGLAALAAALQPALARLPQDQLKERALQWLATHDGWLLILDNVTEPEDVQPLLAHADKGRILITSRRASGWHDTAVPIHLDTLAPDEAHTLLTRILTGDATRAAADLDGAAELCAEVGYLPLAIEQVGAYIVQTGITPRAYLRLLAEDPAYMYRRAKEGYDSERTIARIWAITLDRLTDTPLAGHLLRVLAWYAPDAIPRALVGPLGSEPAVVDAVGRLAAYSMISATEDFLDVHRLVQAVTRASDPDDPHRRPHDIVRAREAAVACLNDALPTAVDAPDRFSAWRRLIPHIDALAQHADPDSDTALTAYVFCRAGAFLQHQSLNPLATPHLERAGRGFTRHLGARHPNTLTARHHLARAYQDTGDLSRAIQLYGHLLHDYEQVRGPGHAETLILRRSLAQALATAGDVGSAIPMLERVLDAQESLLEADHPDALTTRHTLADAYGQIGDLRKAVSQYERVLTVSEEVLGPDHPDTLATRANLAGAHVSTDPDKSIELYERLLNDQERVLGSEHPGTLTTLSSLSRACVVKGELQRAIALCERSLRAREKSLGPGHPDTLLSRSSLGLALSMAGDMAKALPLLQQVLDDCLECLGADHPDTLTARSKLAEGHARAGNAAHAVRTHLHCLRETERVLGTDHPDTATARHNLAVAYTMAGNTARAVPLFEQTLTDRIRILGADHPQTNSVRVTLAKTHASARNHQRALLLFEQAWREAERVLGTEDPGTLSRLRDLATAHLQAGQPTLSIPLYERALKDSTRLLGDDHVQTLGIRSNLATAHQSAGNTREALDGHRHSAAECRRVLGPDHPDTLGALNNLANAHARAGDRSRAIESYERLLTDCRRVFGTDDQRTDLVAANLAALRGHGPTRTDDRP</sequence>
<evidence type="ECO:0000313" key="4">
    <source>
        <dbReference type="Proteomes" id="UP001617511"/>
    </source>
</evidence>
<dbReference type="InterPro" id="IPR019734">
    <property type="entry name" value="TPR_rpt"/>
</dbReference>
<dbReference type="InterPro" id="IPR011990">
    <property type="entry name" value="TPR-like_helical_dom_sf"/>
</dbReference>
<dbReference type="SUPFAM" id="SSF48452">
    <property type="entry name" value="TPR-like"/>
    <property type="match status" value="4"/>
</dbReference>
<dbReference type="EMBL" id="JBIVGG010000009">
    <property type="protein sequence ID" value="MFJ4081444.1"/>
    <property type="molecule type" value="Genomic_DNA"/>
</dbReference>
<keyword evidence="4" id="KW-1185">Reference proteome</keyword>
<dbReference type="InterPro" id="IPR053137">
    <property type="entry name" value="NLR-like"/>
</dbReference>
<dbReference type="Pfam" id="PF00931">
    <property type="entry name" value="NB-ARC"/>
    <property type="match status" value="1"/>
</dbReference>
<dbReference type="PANTHER" id="PTHR46082">
    <property type="entry name" value="ATP/GTP-BINDING PROTEIN-RELATED"/>
    <property type="match status" value="1"/>
</dbReference>
<dbReference type="Proteomes" id="UP001617511">
    <property type="component" value="Unassembled WGS sequence"/>
</dbReference>
<evidence type="ECO:0000259" key="2">
    <source>
        <dbReference type="Pfam" id="PF00931"/>
    </source>
</evidence>
<dbReference type="PANTHER" id="PTHR46082:SF6">
    <property type="entry name" value="AAA+ ATPASE DOMAIN-CONTAINING PROTEIN-RELATED"/>
    <property type="match status" value="1"/>
</dbReference>